<evidence type="ECO:0000256" key="2">
    <source>
        <dbReference type="ARBA" id="ARBA00022448"/>
    </source>
</evidence>
<dbReference type="Pfam" id="PF07690">
    <property type="entry name" value="MFS_1"/>
    <property type="match status" value="1"/>
</dbReference>
<evidence type="ECO:0000313" key="9">
    <source>
        <dbReference type="EMBL" id="MBP3951603.1"/>
    </source>
</evidence>
<keyword evidence="4 7" id="KW-0812">Transmembrane</keyword>
<evidence type="ECO:0000256" key="1">
    <source>
        <dbReference type="ARBA" id="ARBA00004651"/>
    </source>
</evidence>
<feature type="transmembrane region" description="Helical" evidence="7">
    <location>
        <begin position="276"/>
        <end position="293"/>
    </location>
</feature>
<keyword evidence="3" id="KW-1003">Cell membrane</keyword>
<dbReference type="GO" id="GO:0022857">
    <property type="term" value="F:transmembrane transporter activity"/>
    <property type="evidence" value="ECO:0007669"/>
    <property type="project" value="InterPro"/>
</dbReference>
<dbReference type="EMBL" id="JAGKSQ010000004">
    <property type="protein sequence ID" value="MBP3951603.1"/>
    <property type="molecule type" value="Genomic_DNA"/>
</dbReference>
<feature type="transmembrane region" description="Helical" evidence="7">
    <location>
        <begin position="337"/>
        <end position="359"/>
    </location>
</feature>
<evidence type="ECO:0000313" key="10">
    <source>
        <dbReference type="Proteomes" id="UP000678228"/>
    </source>
</evidence>
<feature type="transmembrane region" description="Helical" evidence="7">
    <location>
        <begin position="209"/>
        <end position="226"/>
    </location>
</feature>
<feature type="transmembrane region" description="Helical" evidence="7">
    <location>
        <begin position="365"/>
        <end position="383"/>
    </location>
</feature>
<proteinExistence type="predicted"/>
<dbReference type="RefSeq" id="WP_210597304.1">
    <property type="nucleotide sequence ID" value="NZ_JAGKSQ010000004.1"/>
</dbReference>
<comment type="caution">
    <text evidence="9">The sequence shown here is derived from an EMBL/GenBank/DDBJ whole genome shotgun (WGS) entry which is preliminary data.</text>
</comment>
<keyword evidence="5 7" id="KW-1133">Transmembrane helix</keyword>
<dbReference type="Gene3D" id="1.20.1250.20">
    <property type="entry name" value="MFS general substrate transporter like domains"/>
    <property type="match status" value="1"/>
</dbReference>
<dbReference type="PANTHER" id="PTHR23517">
    <property type="entry name" value="RESISTANCE PROTEIN MDTM, PUTATIVE-RELATED-RELATED"/>
    <property type="match status" value="1"/>
</dbReference>
<name>A0A940WWG2_9BACI</name>
<feature type="transmembrane region" description="Helical" evidence="7">
    <location>
        <begin position="7"/>
        <end position="25"/>
    </location>
</feature>
<dbReference type="PROSITE" id="PS50850">
    <property type="entry name" value="MFS"/>
    <property type="match status" value="1"/>
</dbReference>
<feature type="transmembrane region" description="Helical" evidence="7">
    <location>
        <begin position="31"/>
        <end position="52"/>
    </location>
</feature>
<evidence type="ECO:0000256" key="5">
    <source>
        <dbReference type="ARBA" id="ARBA00022989"/>
    </source>
</evidence>
<keyword evidence="6 7" id="KW-0472">Membrane</keyword>
<accession>A0A940WWG2</accession>
<dbReference type="InterPro" id="IPR020846">
    <property type="entry name" value="MFS_dom"/>
</dbReference>
<dbReference type="GO" id="GO:0005886">
    <property type="term" value="C:plasma membrane"/>
    <property type="evidence" value="ECO:0007669"/>
    <property type="project" value="UniProtKB-SubCell"/>
</dbReference>
<dbReference type="Proteomes" id="UP000678228">
    <property type="component" value="Unassembled WGS sequence"/>
</dbReference>
<keyword evidence="10" id="KW-1185">Reference proteome</keyword>
<protein>
    <submittedName>
        <fullName evidence="9">MFS transporter</fullName>
    </submittedName>
</protein>
<keyword evidence="2" id="KW-0813">Transport</keyword>
<feature type="transmembrane region" description="Helical" evidence="7">
    <location>
        <begin position="299"/>
        <end position="316"/>
    </location>
</feature>
<feature type="transmembrane region" description="Helical" evidence="7">
    <location>
        <begin position="152"/>
        <end position="171"/>
    </location>
</feature>
<dbReference type="InterPro" id="IPR036259">
    <property type="entry name" value="MFS_trans_sf"/>
</dbReference>
<organism evidence="9 10">
    <name type="scientific">Halalkalibacter suaedae</name>
    <dbReference type="NCBI Taxonomy" id="2822140"/>
    <lineage>
        <taxon>Bacteria</taxon>
        <taxon>Bacillati</taxon>
        <taxon>Bacillota</taxon>
        <taxon>Bacilli</taxon>
        <taxon>Bacillales</taxon>
        <taxon>Bacillaceae</taxon>
        <taxon>Halalkalibacter</taxon>
    </lineage>
</organism>
<feature type="transmembrane region" description="Helical" evidence="7">
    <location>
        <begin position="246"/>
        <end position="264"/>
    </location>
</feature>
<evidence type="ECO:0000259" key="8">
    <source>
        <dbReference type="PROSITE" id="PS50850"/>
    </source>
</evidence>
<evidence type="ECO:0000256" key="7">
    <source>
        <dbReference type="SAM" id="Phobius"/>
    </source>
</evidence>
<feature type="domain" description="Major facilitator superfamily (MFS) profile" evidence="8">
    <location>
        <begin position="1"/>
        <end position="389"/>
    </location>
</feature>
<gene>
    <name evidence="9" type="ORF">J7W16_10685</name>
</gene>
<dbReference type="PANTHER" id="PTHR23517:SF3">
    <property type="entry name" value="INTEGRAL MEMBRANE TRANSPORT PROTEIN"/>
    <property type="match status" value="1"/>
</dbReference>
<dbReference type="InterPro" id="IPR050171">
    <property type="entry name" value="MFS_Transporters"/>
</dbReference>
<evidence type="ECO:0000256" key="6">
    <source>
        <dbReference type="ARBA" id="ARBA00023136"/>
    </source>
</evidence>
<sequence length="402" mass="45255">MLEPMFIIPYSLFVTYASVYMLMIGLSEMEIGLITSIGLFVQIFASFISGFLTDKLGRKRALLIFDLFSWSVATLLWAVSQNFWFFLIAAIINGFQKVPHIAWTCLIVEDTEPSKRSIVYTILQFISVVGGLFAPIAGILVAQLTMVPAVRIMYILAFISMTLMFIIRHLTTTESELGIRKREEFGEMKIGRLLSEYVRTVRDIARNKKLLIIFFVYVLFQFQLVMQNTYLSIYLVDVLSFRDSTIAIFPAISSFCMLILLVVVVPRLKQERHEGYMVLGFALSIAALLLLITAKQGDIVVIGISTILLAAGLLFANPYLETAVANEMEDDNRANMFSILQVVVLLFISPAGIIGGITYNIDPKIPFLLMIIALFLSAILILINRKNQIRQRVTNGSNLEVQ</sequence>
<dbReference type="InterPro" id="IPR011701">
    <property type="entry name" value="MFS"/>
</dbReference>
<feature type="transmembrane region" description="Helical" evidence="7">
    <location>
        <begin position="118"/>
        <end position="140"/>
    </location>
</feature>
<evidence type="ECO:0000256" key="4">
    <source>
        <dbReference type="ARBA" id="ARBA00022692"/>
    </source>
</evidence>
<dbReference type="SUPFAM" id="SSF103473">
    <property type="entry name" value="MFS general substrate transporter"/>
    <property type="match status" value="1"/>
</dbReference>
<reference evidence="9" key="1">
    <citation type="submission" date="2021-03" db="EMBL/GenBank/DDBJ databases">
        <title>Bacillus suaedae sp. nov., isolated from Suaeda aralocaspica.</title>
        <authorList>
            <person name="Lei R.F.R."/>
        </authorList>
    </citation>
    <scope>NUCLEOTIDE SEQUENCE</scope>
    <source>
        <strain evidence="9">YZJH907-2</strain>
    </source>
</reference>
<evidence type="ECO:0000256" key="3">
    <source>
        <dbReference type="ARBA" id="ARBA00022475"/>
    </source>
</evidence>
<comment type="subcellular location">
    <subcellularLocation>
        <location evidence="1">Cell membrane</location>
        <topology evidence="1">Multi-pass membrane protein</topology>
    </subcellularLocation>
</comment>
<dbReference type="AlphaFoldDB" id="A0A940WWG2"/>